<dbReference type="EMBL" id="OCZC01000070">
    <property type="protein sequence ID" value="SOO25271.1"/>
    <property type="molecule type" value="Genomic_DNA"/>
</dbReference>
<protein>
    <submittedName>
        <fullName evidence="1">Uncharacterized protein</fullName>
    </submittedName>
</protein>
<gene>
    <name evidence="1" type="ORF">XFF6991_430095</name>
</gene>
<comment type="caution">
    <text evidence="1">The sequence shown here is derived from an EMBL/GenBank/DDBJ whole genome shotgun (WGS) entry which is preliminary data.</text>
</comment>
<evidence type="ECO:0000313" key="1">
    <source>
        <dbReference type="EMBL" id="SOO25271.1"/>
    </source>
</evidence>
<organism evidence="1 2">
    <name type="scientific">Xanthomonas campestris pv. phaseoli</name>
    <dbReference type="NCBI Taxonomy" id="317013"/>
    <lineage>
        <taxon>Bacteria</taxon>
        <taxon>Pseudomonadati</taxon>
        <taxon>Pseudomonadota</taxon>
        <taxon>Gammaproteobacteria</taxon>
        <taxon>Lysobacterales</taxon>
        <taxon>Lysobacteraceae</taxon>
        <taxon>Xanthomonas</taxon>
    </lineage>
</organism>
<dbReference type="Proteomes" id="UP000234345">
    <property type="component" value="Unassembled WGS sequence"/>
</dbReference>
<reference evidence="1 2" key="1">
    <citation type="submission" date="2017-10" db="EMBL/GenBank/DDBJ databases">
        <authorList>
            <person name="Regsiter A."/>
            <person name="William W."/>
        </authorList>
    </citation>
    <scope>NUCLEOTIDE SEQUENCE [LARGE SCALE GENOMIC DNA]</scope>
    <source>
        <strain evidence="1 2">CFBP6991</strain>
    </source>
</reference>
<sequence length="147" mass="15457">MTDGACPIDLPTATLPAIDICAYARSVADKTRRHRLIEVDTGISARLPALAESERSFGAAYCKVGEGIVGVSTSAVGRMPPKVPPTSHGLIRSRTHCVAHEKGREPLFYGGSRPSVDLLGPVIGGGGRSLKTPLRKPLTLKHFGSSS</sequence>
<dbReference type="AlphaFoldDB" id="A0A7Z7J127"/>
<accession>A0A7Z7J127</accession>
<proteinExistence type="predicted"/>
<name>A0A7Z7J127_XANCH</name>
<evidence type="ECO:0000313" key="2">
    <source>
        <dbReference type="Proteomes" id="UP000234345"/>
    </source>
</evidence>